<dbReference type="InterPro" id="IPR033599">
    <property type="entry name" value="TAF1B/Rrn7"/>
</dbReference>
<evidence type="ECO:0000256" key="4">
    <source>
        <dbReference type="ARBA" id="ARBA00022771"/>
    </source>
</evidence>
<organism evidence="13 14">
    <name type="scientific">Senna tora</name>
    <dbReference type="NCBI Taxonomy" id="362788"/>
    <lineage>
        <taxon>Eukaryota</taxon>
        <taxon>Viridiplantae</taxon>
        <taxon>Streptophyta</taxon>
        <taxon>Embryophyta</taxon>
        <taxon>Tracheophyta</taxon>
        <taxon>Spermatophyta</taxon>
        <taxon>Magnoliopsida</taxon>
        <taxon>eudicotyledons</taxon>
        <taxon>Gunneridae</taxon>
        <taxon>Pentapetalae</taxon>
        <taxon>rosids</taxon>
        <taxon>fabids</taxon>
        <taxon>Fabales</taxon>
        <taxon>Fabaceae</taxon>
        <taxon>Caesalpinioideae</taxon>
        <taxon>Cassia clade</taxon>
        <taxon>Senna</taxon>
    </lineage>
</organism>
<accession>A0A834TT84</accession>
<evidence type="ECO:0000259" key="11">
    <source>
        <dbReference type="Pfam" id="PF20644"/>
    </source>
</evidence>
<dbReference type="GO" id="GO:0042790">
    <property type="term" value="P:nucleolar large rRNA transcription by RNA polymerase I"/>
    <property type="evidence" value="ECO:0007669"/>
    <property type="project" value="TreeGrafter"/>
</dbReference>
<evidence type="ECO:0000256" key="1">
    <source>
        <dbReference type="ARBA" id="ARBA00004604"/>
    </source>
</evidence>
<evidence type="ECO:0000313" key="14">
    <source>
        <dbReference type="Proteomes" id="UP000634136"/>
    </source>
</evidence>
<evidence type="ECO:0000259" key="12">
    <source>
        <dbReference type="Pfam" id="PF20645"/>
    </source>
</evidence>
<evidence type="ECO:0000256" key="9">
    <source>
        <dbReference type="ARBA" id="ARBA00023242"/>
    </source>
</evidence>
<feature type="domain" description="Rrn7/TAF1B N-terminal cyclin" evidence="11">
    <location>
        <begin position="161"/>
        <end position="295"/>
    </location>
</feature>
<evidence type="ECO:0000256" key="5">
    <source>
        <dbReference type="ARBA" id="ARBA00022833"/>
    </source>
</evidence>
<feature type="region of interest" description="Disordered" evidence="10">
    <location>
        <begin position="422"/>
        <end position="449"/>
    </location>
</feature>
<feature type="domain" description="Rrn7/TAF1B C-terminal cyclin" evidence="12">
    <location>
        <begin position="326"/>
        <end position="420"/>
    </location>
</feature>
<dbReference type="PANTHER" id="PTHR31576">
    <property type="entry name" value="TATA BOX-BINDING PROTEIN-ASSOCIATED FACTOR RNA POLYMERASE I SUBUNIT B"/>
    <property type="match status" value="1"/>
</dbReference>
<dbReference type="GO" id="GO:0070860">
    <property type="term" value="C:RNA polymerase I core factor complex"/>
    <property type="evidence" value="ECO:0007669"/>
    <property type="project" value="InterPro"/>
</dbReference>
<keyword evidence="4" id="KW-0863">Zinc-finger</keyword>
<proteinExistence type="inferred from homology"/>
<comment type="subcellular location">
    <subcellularLocation>
        <location evidence="1">Nucleus</location>
        <location evidence="1">Nucleolus</location>
    </subcellularLocation>
</comment>
<dbReference type="GO" id="GO:0008270">
    <property type="term" value="F:zinc ion binding"/>
    <property type="evidence" value="ECO:0007669"/>
    <property type="project" value="UniProtKB-KW"/>
</dbReference>
<evidence type="ECO:0000256" key="8">
    <source>
        <dbReference type="ARBA" id="ARBA00023163"/>
    </source>
</evidence>
<evidence type="ECO:0000313" key="13">
    <source>
        <dbReference type="EMBL" id="KAF7828058.1"/>
    </source>
</evidence>
<evidence type="ECO:0000256" key="7">
    <source>
        <dbReference type="ARBA" id="ARBA00023125"/>
    </source>
</evidence>
<dbReference type="InterPro" id="IPR048540">
    <property type="entry name" value="Rrn7_cyclin_N"/>
</dbReference>
<dbReference type="OrthoDB" id="10069252at2759"/>
<keyword evidence="14" id="KW-1185">Reference proteome</keyword>
<evidence type="ECO:0000256" key="3">
    <source>
        <dbReference type="ARBA" id="ARBA00022723"/>
    </source>
</evidence>
<comment type="similarity">
    <text evidence="2">Belongs to the RRN7/TAF1B family.</text>
</comment>
<feature type="region of interest" description="Disordered" evidence="10">
    <location>
        <begin position="536"/>
        <end position="605"/>
    </location>
</feature>
<keyword evidence="7" id="KW-0238">DNA-binding</keyword>
<reference evidence="13" key="1">
    <citation type="submission" date="2020-09" db="EMBL/GenBank/DDBJ databases">
        <title>Genome-Enabled Discovery of Anthraquinone Biosynthesis in Senna tora.</title>
        <authorList>
            <person name="Kang S.-H."/>
            <person name="Pandey R.P."/>
            <person name="Lee C.-M."/>
            <person name="Sim J.-S."/>
            <person name="Jeong J.-T."/>
            <person name="Choi B.-S."/>
            <person name="Jung M."/>
            <person name="Ginzburg D."/>
            <person name="Zhao K."/>
            <person name="Won S.Y."/>
            <person name="Oh T.-J."/>
            <person name="Yu Y."/>
            <person name="Kim N.-H."/>
            <person name="Lee O.R."/>
            <person name="Lee T.-H."/>
            <person name="Bashyal P."/>
            <person name="Kim T.-S."/>
            <person name="Lee W.-H."/>
            <person name="Kawkins C."/>
            <person name="Kim C.-K."/>
            <person name="Kim J.S."/>
            <person name="Ahn B.O."/>
            <person name="Rhee S.Y."/>
            <person name="Sohng J.K."/>
        </authorList>
    </citation>
    <scope>NUCLEOTIDE SEQUENCE</scope>
    <source>
        <tissue evidence="13">Leaf</tissue>
    </source>
</reference>
<dbReference type="Proteomes" id="UP000634136">
    <property type="component" value="Unassembled WGS sequence"/>
</dbReference>
<evidence type="ECO:0000256" key="2">
    <source>
        <dbReference type="ARBA" id="ARBA00006899"/>
    </source>
</evidence>
<keyword evidence="6" id="KW-0805">Transcription regulation</keyword>
<evidence type="ECO:0000256" key="10">
    <source>
        <dbReference type="SAM" id="MobiDB-lite"/>
    </source>
</evidence>
<keyword evidence="3" id="KW-0479">Metal-binding</keyword>
<dbReference type="EMBL" id="JAAIUW010000006">
    <property type="protein sequence ID" value="KAF7828058.1"/>
    <property type="molecule type" value="Genomic_DNA"/>
</dbReference>
<dbReference type="GO" id="GO:0001164">
    <property type="term" value="F:RNA polymerase I core promoter sequence-specific DNA binding"/>
    <property type="evidence" value="ECO:0007669"/>
    <property type="project" value="InterPro"/>
</dbReference>
<comment type="caution">
    <text evidence="13">The sequence shown here is derived from an EMBL/GenBank/DDBJ whole genome shotgun (WGS) entry which is preliminary data.</text>
</comment>
<dbReference type="Pfam" id="PF20644">
    <property type="entry name" value="Rrn7_cyclin_N"/>
    <property type="match status" value="1"/>
</dbReference>
<sequence length="729" mass="82418">MENLDNLVCQTCGNVGLADGSDGYFYCIRCGSQAEDFVDTGVADEDFVGKGGDTGGAIYLTSHRRQRAQAVKAEPISQLDSFYDSQTQLFKTLGLDDETPQRQGNLQESPIKVEEDLGYGSQLGVAGSSVPEDFGGSSGVRVPPSYEDYYNEIRIRYVMGLQMMIEFQCEALVKEFKVNPLICGLVGPIWLRFVSWTGVFVDDWADQVIFDSEKKLDEEPEDSRPKPRAKCNAEPHNKYNERAVMIWYRSLRKTIPLSCTLAVSLLACHVAREAVLPTDIMKWTLEGRLPYLTAFLEIETRMGKPSNACPISSMTMFKPSNAVPLQKLEALAASIAQSIGLDLPPVNFYAMAYGYLQKLSLPVEKILPHACRIYEWSMPPDLWLSTSTLRLPTRICVMSILIVSMRILYNLNGFGEWEKSLSHDDGASVKSPSGSGEKENDGMDTNFPSYDDGGHCDEVPLQPQKPEWDAARLLHHLYETCNEIAEKYEYSKDLSTYLKQCTDCFFAGLKPSFENHEEEYMMELLMNFYEKIKDSKPAEQVEQYDNSSNRKRPERKECFSQLSPDDDDDGDAYCVPSDVLESMDTDNSPDSEEESESCVSEEESVDNEDIRKLKLDMEENKFCYIPPRMNVKRLDYLHYVRKVDEGAYTYVAHADYYILLRACAKAAQVDIRIMHIGVLSLERRLAWLEKRTDKCLHVKPPRISCQFCTANVAPENVSVDEPGLSNLSI</sequence>
<evidence type="ECO:0000256" key="6">
    <source>
        <dbReference type="ARBA" id="ARBA00023015"/>
    </source>
</evidence>
<keyword evidence="9" id="KW-0539">Nucleus</keyword>
<feature type="compositionally biased region" description="Acidic residues" evidence="10">
    <location>
        <begin position="581"/>
        <end position="605"/>
    </location>
</feature>
<dbReference type="InterPro" id="IPR048538">
    <property type="entry name" value="Rrn7_cyclin_C"/>
</dbReference>
<protein>
    <submittedName>
        <fullName evidence="13">TATA box-binding protein-associated factor RNA polymerase I subunit B</fullName>
    </submittedName>
</protein>
<dbReference type="Pfam" id="PF20645">
    <property type="entry name" value="Rrn7_cyclin_C"/>
    <property type="match status" value="1"/>
</dbReference>
<dbReference type="AlphaFoldDB" id="A0A834TT84"/>
<name>A0A834TT84_9FABA</name>
<gene>
    <name evidence="13" type="ORF">G2W53_019222</name>
</gene>
<keyword evidence="8" id="KW-0804">Transcription</keyword>
<keyword evidence="5" id="KW-0862">Zinc</keyword>
<dbReference type="PANTHER" id="PTHR31576:SF2">
    <property type="entry name" value="TATA BOX-BINDING PROTEIN-ASSOCIATED FACTOR RNA POLYMERASE I SUBUNIT B"/>
    <property type="match status" value="1"/>
</dbReference>